<dbReference type="GO" id="GO:0000287">
    <property type="term" value="F:magnesium ion binding"/>
    <property type="evidence" value="ECO:0007669"/>
    <property type="project" value="InterPro"/>
</dbReference>
<dbReference type="Gene3D" id="3.40.1350.80">
    <property type="match status" value="1"/>
</dbReference>
<evidence type="ECO:0000313" key="13">
    <source>
        <dbReference type="Proteomes" id="UP000442990"/>
    </source>
</evidence>
<dbReference type="InterPro" id="IPR009528">
    <property type="entry name" value="Restrct_endonuc_II_BsuBI_C"/>
</dbReference>
<comment type="cofactor">
    <cofactor evidence="1">
        <name>Mg(2+)</name>
        <dbReference type="ChEBI" id="CHEBI:18420"/>
    </cofactor>
</comment>
<keyword evidence="3" id="KW-0235">DNA replication</keyword>
<dbReference type="Proteomes" id="UP000442990">
    <property type="component" value="Unassembled WGS sequence"/>
</dbReference>
<proteinExistence type="predicted"/>
<evidence type="ECO:0000256" key="9">
    <source>
        <dbReference type="ARBA" id="ARBA00023204"/>
    </source>
</evidence>
<accession>A0A7J5DM22</accession>
<evidence type="ECO:0000256" key="6">
    <source>
        <dbReference type="ARBA" id="ARBA00022833"/>
    </source>
</evidence>
<dbReference type="GO" id="GO:0003911">
    <property type="term" value="F:DNA ligase (NAD+) activity"/>
    <property type="evidence" value="ECO:0007669"/>
    <property type="project" value="UniProtKB-EC"/>
</dbReference>
<sequence>MAGDGQAATAIPSETREKYALLAGQIEEHCFRYYAKDAPVVSDAEFDRLLRALEALEAEHPGLRTPDSPTQKVAGVYATAFAGTALSAIQHRDLMLSLDNAFDDPGLAAWAERVHRDVGASAYHFLCELKVDGLAVNLTYERGRLTRAATRGDGRTGEDITPNVRTIAEIPDRLRGDDVPDLVEIRGEVYFPMEKFEELNARLVAVGDKPFANPRNAAAGSLRQKDPRVTAGRPLHMVVHGIGALEGFTGMTRLSQAYDLLKTWGLPTSTHNRVVDDLDGVRAFIAHYDSENRHSVEHEIDGVVVKLDEILLQRRLGSTVRAPRWAIAYKYAPEEVKTKVINNRVGVSRVSEQTAIDVPGDSCDERIAEARNILSLLGFDTERSNERSALVLLALLELSPDAEWSESERPMLRTVQIMQWLRDVYGKDYKPNTRETIRRFTLHQFTEAGLLVQNPDQPDRPTNSPKWCYQIEPAAYGLITAFKRDDFEERLKEYLAERPGLQALYAREREMNRIPLQLPGGKKIDLSPGGQNILIVQVVNEFCERYTPNGEVLYIGDADDKWAVFEKENLASLGVEVDSHGKMPDVVVYLREKNWLVLIEAASSHGPVDHKRYRELSELFQGSRAGLVFISALPSRVELRKYLKDIAWETDVWCADNPTHLIHFNGERFLGPYN</sequence>
<dbReference type="GO" id="GO:0009307">
    <property type="term" value="P:DNA restriction-modification system"/>
    <property type="evidence" value="ECO:0007669"/>
    <property type="project" value="InterPro"/>
</dbReference>
<evidence type="ECO:0000256" key="3">
    <source>
        <dbReference type="ARBA" id="ARBA00022705"/>
    </source>
</evidence>
<dbReference type="GO" id="GO:0005829">
    <property type="term" value="C:cytosol"/>
    <property type="evidence" value="ECO:0007669"/>
    <property type="project" value="TreeGrafter"/>
</dbReference>
<protein>
    <submittedName>
        <fullName evidence="12">NAD-dependent DNA ligase LigA</fullName>
        <ecNumber evidence="12">6.5.1.2</ecNumber>
    </submittedName>
</protein>
<evidence type="ECO:0000256" key="10">
    <source>
        <dbReference type="ARBA" id="ARBA00034005"/>
    </source>
</evidence>
<keyword evidence="13" id="KW-1185">Reference proteome</keyword>
<dbReference type="AlphaFoldDB" id="A0A7J5DM22"/>
<evidence type="ECO:0000256" key="4">
    <source>
        <dbReference type="ARBA" id="ARBA00022723"/>
    </source>
</evidence>
<keyword evidence="8" id="KW-0520">NAD</keyword>
<dbReference type="InterPro" id="IPR041962">
    <property type="entry name" value="BsuBI/PstI_N_sf"/>
</dbReference>
<dbReference type="GO" id="GO:0006260">
    <property type="term" value="P:DNA replication"/>
    <property type="evidence" value="ECO:0007669"/>
    <property type="project" value="UniProtKB-KW"/>
</dbReference>
<keyword evidence="7" id="KW-0460">Magnesium</keyword>
<dbReference type="InterPro" id="IPR018239">
    <property type="entry name" value="DNA_ligase_AS"/>
</dbReference>
<feature type="domain" description="NAD-dependent DNA ligase N-terminal" evidence="11">
    <location>
        <begin position="14"/>
        <end position="385"/>
    </location>
</feature>
<evidence type="ECO:0000256" key="5">
    <source>
        <dbReference type="ARBA" id="ARBA00022763"/>
    </source>
</evidence>
<evidence type="ECO:0000256" key="1">
    <source>
        <dbReference type="ARBA" id="ARBA00001946"/>
    </source>
</evidence>
<dbReference type="InterPro" id="IPR041454">
    <property type="entry name" value="BsuBI/PstI_N"/>
</dbReference>
<keyword evidence="6" id="KW-0862">Zinc</keyword>
<dbReference type="InterPro" id="IPR013839">
    <property type="entry name" value="DNAligase_adenylation"/>
</dbReference>
<keyword evidence="9" id="KW-0234">DNA repair</keyword>
<dbReference type="InterPro" id="IPR041963">
    <property type="entry name" value="BsuBI/PstI_C_sf"/>
</dbReference>
<comment type="caution">
    <text evidence="12">The sequence shown here is derived from an EMBL/GenBank/DDBJ whole genome shotgun (WGS) entry which is preliminary data.</text>
</comment>
<keyword evidence="2 12" id="KW-0436">Ligase</keyword>
<dbReference type="Gene3D" id="1.10.10.1820">
    <property type="entry name" value="BsuBI/PstI restriction endonuclease-like"/>
    <property type="match status" value="1"/>
</dbReference>
<dbReference type="EC" id="6.5.1.2" evidence="12"/>
<dbReference type="Pfam" id="PF17728">
    <property type="entry name" value="BsuBI_PstI_RE_N"/>
    <property type="match status" value="1"/>
</dbReference>
<comment type="catalytic activity">
    <reaction evidence="10">
        <text>NAD(+) + (deoxyribonucleotide)n-3'-hydroxyl + 5'-phospho-(deoxyribonucleotide)m = (deoxyribonucleotide)n+m + AMP + beta-nicotinamide D-nucleotide.</text>
        <dbReference type="EC" id="6.5.1.2"/>
    </reaction>
</comment>
<reference evidence="12 13" key="1">
    <citation type="submission" date="2019-09" db="EMBL/GenBank/DDBJ databases">
        <title>Isolation and identification of active actinomycetes.</title>
        <authorList>
            <person name="Yu Z."/>
            <person name="Han C."/>
            <person name="Yu B."/>
        </authorList>
    </citation>
    <scope>NUCLEOTIDE SEQUENCE [LARGE SCALE GENOMIC DNA]</scope>
    <source>
        <strain evidence="12 13">NEAU-H2</strain>
    </source>
</reference>
<keyword evidence="5" id="KW-0227">DNA damage</keyword>
<dbReference type="GO" id="GO:0003677">
    <property type="term" value="F:DNA binding"/>
    <property type="evidence" value="ECO:0007669"/>
    <property type="project" value="InterPro"/>
</dbReference>
<evidence type="ECO:0000256" key="2">
    <source>
        <dbReference type="ARBA" id="ARBA00022598"/>
    </source>
</evidence>
<dbReference type="SUPFAM" id="SSF56091">
    <property type="entry name" value="DNA ligase/mRNA capping enzyme, catalytic domain"/>
    <property type="match status" value="1"/>
</dbReference>
<keyword evidence="4" id="KW-0479">Metal-binding</keyword>
<evidence type="ECO:0000256" key="8">
    <source>
        <dbReference type="ARBA" id="ARBA00023027"/>
    </source>
</evidence>
<name>A0A7J5DM22_9ACTN</name>
<organism evidence="12 13">
    <name type="scientific">Streptomyces triticiradicis</name>
    <dbReference type="NCBI Taxonomy" id="2651189"/>
    <lineage>
        <taxon>Bacteria</taxon>
        <taxon>Bacillati</taxon>
        <taxon>Actinomycetota</taxon>
        <taxon>Actinomycetes</taxon>
        <taxon>Kitasatosporales</taxon>
        <taxon>Streptomycetaceae</taxon>
        <taxon>Streptomyces</taxon>
    </lineage>
</organism>
<evidence type="ECO:0000256" key="7">
    <source>
        <dbReference type="ARBA" id="ARBA00022842"/>
    </source>
</evidence>
<dbReference type="PROSITE" id="PS01055">
    <property type="entry name" value="DNA_LIGASE_N1"/>
    <property type="match status" value="1"/>
</dbReference>
<dbReference type="EMBL" id="WBKG01000003">
    <property type="protein sequence ID" value="KAB1989778.1"/>
    <property type="molecule type" value="Genomic_DNA"/>
</dbReference>
<dbReference type="SMART" id="SM00532">
    <property type="entry name" value="LIGANc"/>
    <property type="match status" value="1"/>
</dbReference>
<evidence type="ECO:0000313" key="12">
    <source>
        <dbReference type="EMBL" id="KAB1989778.1"/>
    </source>
</evidence>
<gene>
    <name evidence="12" type="primary">ligA</name>
    <name evidence="12" type="ORF">F8144_05365</name>
</gene>
<dbReference type="Gene3D" id="1.10.287.610">
    <property type="entry name" value="Helix hairpin bin"/>
    <property type="match status" value="1"/>
</dbReference>
<dbReference type="GO" id="GO:0006281">
    <property type="term" value="P:DNA repair"/>
    <property type="evidence" value="ECO:0007669"/>
    <property type="project" value="UniProtKB-KW"/>
</dbReference>
<dbReference type="CDD" id="cd00114">
    <property type="entry name" value="LIGANc"/>
    <property type="match status" value="1"/>
</dbReference>
<dbReference type="Pfam" id="PF06616">
    <property type="entry name" value="BsuBI_PstI_RE"/>
    <property type="match status" value="1"/>
</dbReference>
<dbReference type="GO" id="GO:0009036">
    <property type="term" value="F:type II site-specific deoxyribonuclease activity"/>
    <property type="evidence" value="ECO:0007669"/>
    <property type="project" value="InterPro"/>
</dbReference>
<dbReference type="PANTHER" id="PTHR23389:SF9">
    <property type="entry name" value="DNA LIGASE"/>
    <property type="match status" value="1"/>
</dbReference>
<dbReference type="NCBIfam" id="NF005932">
    <property type="entry name" value="PRK07956.1"/>
    <property type="match status" value="1"/>
</dbReference>
<evidence type="ECO:0000259" key="11">
    <source>
        <dbReference type="SMART" id="SM00532"/>
    </source>
</evidence>
<dbReference type="InterPro" id="IPR013840">
    <property type="entry name" value="DNAligase_N"/>
</dbReference>
<dbReference type="FunFam" id="3.30.470.30:FF:000001">
    <property type="entry name" value="DNA ligase"/>
    <property type="match status" value="1"/>
</dbReference>
<dbReference type="PANTHER" id="PTHR23389">
    <property type="entry name" value="CHROMOSOME TRANSMISSION FIDELITY FACTOR 18"/>
    <property type="match status" value="1"/>
</dbReference>
<dbReference type="Pfam" id="PF01653">
    <property type="entry name" value="DNA_ligase_aden"/>
    <property type="match status" value="1"/>
</dbReference>
<dbReference type="Gene3D" id="3.30.470.30">
    <property type="entry name" value="DNA ligase/mRNA capping enzyme"/>
    <property type="match status" value="1"/>
</dbReference>